<evidence type="ECO:0000313" key="2">
    <source>
        <dbReference type="Proteomes" id="UP001500748"/>
    </source>
</evidence>
<gene>
    <name evidence="1" type="ORF">GCM10022423_16060</name>
</gene>
<protein>
    <recommendedName>
        <fullName evidence="3">DUF4421 domain-containing protein</fullName>
    </recommendedName>
</protein>
<comment type="caution">
    <text evidence="1">The sequence shown here is derived from an EMBL/GenBank/DDBJ whole genome shotgun (WGS) entry which is preliminary data.</text>
</comment>
<keyword evidence="2" id="KW-1185">Reference proteome</keyword>
<evidence type="ECO:0000313" key="1">
    <source>
        <dbReference type="EMBL" id="GAA3764698.1"/>
    </source>
</evidence>
<dbReference type="EMBL" id="BAABDU010000003">
    <property type="protein sequence ID" value="GAA3764698.1"/>
    <property type="molecule type" value="Genomic_DNA"/>
</dbReference>
<sequence length="256" mass="29701">MQISFRSGFLILFFCLFFLKLSAQNDTIFFDKDWKISTKENALYYRINPLKIKTKKAIGYETGTDSLFVIKDYYINNNKLQFKGYSIDKDANYLAGKAVWYDENNRESYSQDFNYKQTYYHSNRFQFPESLILNLSYSYAQRNQFTAGLEYWKCGSGETKAFFGIGYGITSYNNKYYGLPDLHLSVNRNLLFIKAGTSNRHAYALAGVSAFNMMDLGIGYSLPYSNINNPVIKGFTFGITFRITKNPDAYQKLKIM</sequence>
<proteinExistence type="predicted"/>
<evidence type="ECO:0008006" key="3">
    <source>
        <dbReference type="Google" id="ProtNLM"/>
    </source>
</evidence>
<dbReference type="Proteomes" id="UP001500748">
    <property type="component" value="Unassembled WGS sequence"/>
</dbReference>
<name>A0ABP7GFT8_9FLAO</name>
<reference evidence="2" key="1">
    <citation type="journal article" date="2019" name="Int. J. Syst. Evol. Microbiol.">
        <title>The Global Catalogue of Microorganisms (GCM) 10K type strain sequencing project: providing services to taxonomists for standard genome sequencing and annotation.</title>
        <authorList>
            <consortium name="The Broad Institute Genomics Platform"/>
            <consortium name="The Broad Institute Genome Sequencing Center for Infectious Disease"/>
            <person name="Wu L."/>
            <person name="Ma J."/>
        </authorList>
    </citation>
    <scope>NUCLEOTIDE SEQUENCE [LARGE SCALE GENOMIC DNA]</scope>
    <source>
        <strain evidence="2">JCM 17337</strain>
    </source>
</reference>
<organism evidence="1 2">
    <name type="scientific">Flavobacterium ginsengiterrae</name>
    <dbReference type="NCBI Taxonomy" id="871695"/>
    <lineage>
        <taxon>Bacteria</taxon>
        <taxon>Pseudomonadati</taxon>
        <taxon>Bacteroidota</taxon>
        <taxon>Flavobacteriia</taxon>
        <taxon>Flavobacteriales</taxon>
        <taxon>Flavobacteriaceae</taxon>
        <taxon>Flavobacterium</taxon>
    </lineage>
</organism>
<dbReference type="RefSeq" id="WP_345142693.1">
    <property type="nucleotide sequence ID" value="NZ_BAABDU010000003.1"/>
</dbReference>
<accession>A0ABP7GFT8</accession>